<keyword evidence="2 3" id="KW-0378">Hydrolase</keyword>
<dbReference type="Proteomes" id="UP001499988">
    <property type="component" value="Unassembled WGS sequence"/>
</dbReference>
<comment type="similarity">
    <text evidence="1">Belongs to the metallo-dependent hydrolases superfamily. TatD-type hydrolase family.</text>
</comment>
<dbReference type="PIRSF" id="PIRSF005902">
    <property type="entry name" value="DNase_TatD"/>
    <property type="match status" value="1"/>
</dbReference>
<dbReference type="CDD" id="cd01310">
    <property type="entry name" value="TatD_DNAse"/>
    <property type="match status" value="1"/>
</dbReference>
<keyword evidence="4" id="KW-1185">Reference proteome</keyword>
<dbReference type="InterPro" id="IPR032466">
    <property type="entry name" value="Metal_Hydrolase"/>
</dbReference>
<reference evidence="4" key="1">
    <citation type="journal article" date="2019" name="Int. J. Syst. Evol. Microbiol.">
        <title>The Global Catalogue of Microorganisms (GCM) 10K type strain sequencing project: providing services to taxonomists for standard genome sequencing and annotation.</title>
        <authorList>
            <consortium name="The Broad Institute Genomics Platform"/>
            <consortium name="The Broad Institute Genome Sequencing Center for Infectious Disease"/>
            <person name="Wu L."/>
            <person name="Ma J."/>
        </authorList>
    </citation>
    <scope>NUCLEOTIDE SEQUENCE [LARGE SCALE GENOMIC DNA]</scope>
    <source>
        <strain evidence="4">JCM 18401</strain>
    </source>
</reference>
<protein>
    <submittedName>
        <fullName evidence="3">Metal-dependent hydrolase</fullName>
    </submittedName>
</protein>
<proteinExistence type="inferred from homology"/>
<dbReference type="SUPFAM" id="SSF51556">
    <property type="entry name" value="Metallo-dependent hydrolases"/>
    <property type="match status" value="1"/>
</dbReference>
<dbReference type="PANTHER" id="PTHR46124">
    <property type="entry name" value="D-AMINOACYL-TRNA DEACYLASE"/>
    <property type="match status" value="1"/>
</dbReference>
<sequence>MLIDSHCHLDLPPLAGELDAVLARAAAQGVSGYLVPAVDRGHWPALECLSQRDASVAVAIGLHPCFAHQPDDVEHMAARLSVPHPYVAIGECGLDAIGSPLPLPQQEHLCRAQLRLAQQHELPVILHVRKAHNELLRLLNEIPLSAGGVVHGFSGSTALAQQYIKRGLKLGIGGTITYPRAAKTRAAVAALPLTSLLLETDSPDMPICGHQGETNEPARLPHILSQLARLRGCDPKELIEPLAYNVAELFPRWQCQPQITAANPSISD</sequence>
<dbReference type="Pfam" id="PF01026">
    <property type="entry name" value="TatD_DNase"/>
    <property type="match status" value="1"/>
</dbReference>
<dbReference type="EMBL" id="BAABJZ010000007">
    <property type="protein sequence ID" value="GAA4875859.1"/>
    <property type="molecule type" value="Genomic_DNA"/>
</dbReference>
<evidence type="ECO:0000313" key="3">
    <source>
        <dbReference type="EMBL" id="GAA4875859.1"/>
    </source>
</evidence>
<dbReference type="InterPro" id="IPR001130">
    <property type="entry name" value="TatD-like"/>
</dbReference>
<evidence type="ECO:0000256" key="1">
    <source>
        <dbReference type="ARBA" id="ARBA00009275"/>
    </source>
</evidence>
<dbReference type="GO" id="GO:0016787">
    <property type="term" value="F:hydrolase activity"/>
    <property type="evidence" value="ECO:0007669"/>
    <property type="project" value="UniProtKB-KW"/>
</dbReference>
<dbReference type="Gene3D" id="3.20.20.140">
    <property type="entry name" value="Metal-dependent hydrolases"/>
    <property type="match status" value="1"/>
</dbReference>
<name>A0ABP9EG35_9GAMM</name>
<evidence type="ECO:0000256" key="2">
    <source>
        <dbReference type="ARBA" id="ARBA00022801"/>
    </source>
</evidence>
<accession>A0ABP9EG35</accession>
<evidence type="ECO:0000313" key="4">
    <source>
        <dbReference type="Proteomes" id="UP001499988"/>
    </source>
</evidence>
<dbReference type="PROSITE" id="PS01091">
    <property type="entry name" value="TATD_3"/>
    <property type="match status" value="1"/>
</dbReference>
<organism evidence="3 4">
    <name type="scientific">Ferrimonas pelagia</name>
    <dbReference type="NCBI Taxonomy" id="1177826"/>
    <lineage>
        <taxon>Bacteria</taxon>
        <taxon>Pseudomonadati</taxon>
        <taxon>Pseudomonadota</taxon>
        <taxon>Gammaproteobacteria</taxon>
        <taxon>Alteromonadales</taxon>
        <taxon>Ferrimonadaceae</taxon>
        <taxon>Ferrimonas</taxon>
    </lineage>
</organism>
<dbReference type="PANTHER" id="PTHR46124:SF3">
    <property type="entry name" value="HYDROLASE"/>
    <property type="match status" value="1"/>
</dbReference>
<dbReference type="InterPro" id="IPR018228">
    <property type="entry name" value="DNase_TatD-rel_CS"/>
</dbReference>
<gene>
    <name evidence="3" type="ORF">GCM10023333_06390</name>
</gene>
<dbReference type="PROSITE" id="PS01137">
    <property type="entry name" value="TATD_1"/>
    <property type="match status" value="1"/>
</dbReference>
<comment type="caution">
    <text evidence="3">The sequence shown here is derived from an EMBL/GenBank/DDBJ whole genome shotgun (WGS) entry which is preliminary data.</text>
</comment>